<reference evidence="1" key="1">
    <citation type="submission" date="2020-08" db="EMBL/GenBank/DDBJ databases">
        <title>Plant Genome Project.</title>
        <authorList>
            <person name="Zhang R.-G."/>
        </authorList>
    </citation>
    <scope>NUCLEOTIDE SEQUENCE</scope>
    <source>
        <strain evidence="1">WSP0</strain>
        <tissue evidence="1">Leaf</tissue>
    </source>
</reference>
<dbReference type="EMBL" id="JACTNZ010000008">
    <property type="protein sequence ID" value="KAG5534516.1"/>
    <property type="molecule type" value="Genomic_DNA"/>
</dbReference>
<evidence type="ECO:0000313" key="1">
    <source>
        <dbReference type="EMBL" id="KAG5534516.1"/>
    </source>
</evidence>
<accession>A0AAV6J034</accession>
<sequence length="128" mass="14512">MRKNLGLDWNGGSLGQWIEEHKEMIVSTLSCGNLVEYRLTNAGRKILRGIMKKIGYFYENGLIHDNLDENNIFVLANHEVHIAEPNFQKGHNHTSCARDCAAVKQVIKLMIGINQYPKDVVHLAKVVD</sequence>
<protein>
    <recommendedName>
        <fullName evidence="3">Protein kinase domain-containing protein</fullName>
    </recommendedName>
</protein>
<dbReference type="Proteomes" id="UP000823749">
    <property type="component" value="Chromosome 8"/>
</dbReference>
<evidence type="ECO:0000313" key="2">
    <source>
        <dbReference type="Proteomes" id="UP000823749"/>
    </source>
</evidence>
<dbReference type="InterPro" id="IPR011009">
    <property type="entry name" value="Kinase-like_dom_sf"/>
</dbReference>
<gene>
    <name evidence="1" type="ORF">RHGRI_022591</name>
</gene>
<keyword evidence="2" id="KW-1185">Reference proteome</keyword>
<dbReference type="AlphaFoldDB" id="A0AAV6J034"/>
<name>A0AAV6J034_9ERIC</name>
<proteinExistence type="predicted"/>
<organism evidence="1 2">
    <name type="scientific">Rhododendron griersonianum</name>
    <dbReference type="NCBI Taxonomy" id="479676"/>
    <lineage>
        <taxon>Eukaryota</taxon>
        <taxon>Viridiplantae</taxon>
        <taxon>Streptophyta</taxon>
        <taxon>Embryophyta</taxon>
        <taxon>Tracheophyta</taxon>
        <taxon>Spermatophyta</taxon>
        <taxon>Magnoliopsida</taxon>
        <taxon>eudicotyledons</taxon>
        <taxon>Gunneridae</taxon>
        <taxon>Pentapetalae</taxon>
        <taxon>asterids</taxon>
        <taxon>Ericales</taxon>
        <taxon>Ericaceae</taxon>
        <taxon>Ericoideae</taxon>
        <taxon>Rhodoreae</taxon>
        <taxon>Rhododendron</taxon>
    </lineage>
</organism>
<dbReference type="SUPFAM" id="SSF56112">
    <property type="entry name" value="Protein kinase-like (PK-like)"/>
    <property type="match status" value="1"/>
</dbReference>
<comment type="caution">
    <text evidence="1">The sequence shown here is derived from an EMBL/GenBank/DDBJ whole genome shotgun (WGS) entry which is preliminary data.</text>
</comment>
<evidence type="ECO:0008006" key="3">
    <source>
        <dbReference type="Google" id="ProtNLM"/>
    </source>
</evidence>